<dbReference type="EMBL" id="CAEZUU010000073">
    <property type="protein sequence ID" value="CAB4611799.1"/>
    <property type="molecule type" value="Genomic_DNA"/>
</dbReference>
<protein>
    <submittedName>
        <fullName evidence="2">Unannotated protein</fullName>
    </submittedName>
</protein>
<dbReference type="PANTHER" id="PTHR13420">
    <property type="entry name" value="UPF0235 PROTEIN C15ORF40"/>
    <property type="match status" value="1"/>
</dbReference>
<dbReference type="NCBIfam" id="TIGR00251">
    <property type="entry name" value="DUF167 family protein"/>
    <property type="match status" value="1"/>
</dbReference>
<sequence>MVKPGSKKGPLVEVNEDSSLTVYLLQRAVDGAANEGLIELLAKHFAVSKSRVTIESGFTSRIKRVSVDI</sequence>
<dbReference type="AlphaFoldDB" id="A0A6J6HIT9"/>
<evidence type="ECO:0000256" key="1">
    <source>
        <dbReference type="ARBA" id="ARBA00010364"/>
    </source>
</evidence>
<proteinExistence type="inferred from homology"/>
<dbReference type="InterPro" id="IPR036591">
    <property type="entry name" value="YggU-like_sf"/>
</dbReference>
<dbReference type="SMART" id="SM01152">
    <property type="entry name" value="DUF167"/>
    <property type="match status" value="1"/>
</dbReference>
<dbReference type="InterPro" id="IPR003746">
    <property type="entry name" value="DUF167"/>
</dbReference>
<reference evidence="2" key="1">
    <citation type="submission" date="2020-05" db="EMBL/GenBank/DDBJ databases">
        <authorList>
            <person name="Chiriac C."/>
            <person name="Salcher M."/>
            <person name="Ghai R."/>
            <person name="Kavagutti S V."/>
        </authorList>
    </citation>
    <scope>NUCLEOTIDE SEQUENCE</scope>
</reference>
<gene>
    <name evidence="2" type="ORF">UFOPK1857_00458</name>
</gene>
<dbReference type="SUPFAM" id="SSF69786">
    <property type="entry name" value="YggU-like"/>
    <property type="match status" value="1"/>
</dbReference>
<organism evidence="2">
    <name type="scientific">freshwater metagenome</name>
    <dbReference type="NCBI Taxonomy" id="449393"/>
    <lineage>
        <taxon>unclassified sequences</taxon>
        <taxon>metagenomes</taxon>
        <taxon>ecological metagenomes</taxon>
    </lineage>
</organism>
<accession>A0A6J6HIT9</accession>
<comment type="similarity">
    <text evidence="1">Belongs to the UPF0235 family.</text>
</comment>
<dbReference type="PANTHER" id="PTHR13420:SF7">
    <property type="entry name" value="UPF0235 PROTEIN C15ORF40"/>
    <property type="match status" value="1"/>
</dbReference>
<name>A0A6J6HIT9_9ZZZZ</name>
<dbReference type="Pfam" id="PF02594">
    <property type="entry name" value="DUF167"/>
    <property type="match status" value="1"/>
</dbReference>
<dbReference type="GO" id="GO:0005737">
    <property type="term" value="C:cytoplasm"/>
    <property type="evidence" value="ECO:0007669"/>
    <property type="project" value="TreeGrafter"/>
</dbReference>
<dbReference type="Gene3D" id="3.30.1200.10">
    <property type="entry name" value="YggU-like"/>
    <property type="match status" value="1"/>
</dbReference>
<evidence type="ECO:0000313" key="2">
    <source>
        <dbReference type="EMBL" id="CAB4611799.1"/>
    </source>
</evidence>